<dbReference type="SUPFAM" id="SSF53335">
    <property type="entry name" value="S-adenosyl-L-methionine-dependent methyltransferases"/>
    <property type="match status" value="1"/>
</dbReference>
<organism evidence="3 4">
    <name type="scientific">Thiocapsa imhoffii</name>
    <dbReference type="NCBI Taxonomy" id="382777"/>
    <lineage>
        <taxon>Bacteria</taxon>
        <taxon>Pseudomonadati</taxon>
        <taxon>Pseudomonadota</taxon>
        <taxon>Gammaproteobacteria</taxon>
        <taxon>Chromatiales</taxon>
        <taxon>Chromatiaceae</taxon>
        <taxon>Thiocapsa</taxon>
    </lineage>
</organism>
<dbReference type="AlphaFoldDB" id="A0A9X0WIB4"/>
<dbReference type="GO" id="GO:0008168">
    <property type="term" value="F:methyltransferase activity"/>
    <property type="evidence" value="ECO:0007669"/>
    <property type="project" value="UniProtKB-KW"/>
</dbReference>
<dbReference type="InterPro" id="IPR029063">
    <property type="entry name" value="SAM-dependent_MTases_sf"/>
</dbReference>
<name>A0A9X0WIB4_9GAMM</name>
<comment type="caution">
    <text evidence="3">The sequence shown here is derived from an EMBL/GenBank/DDBJ whole genome shotgun (WGS) entry which is preliminary data.</text>
</comment>
<sequence length="262" mass="30114">MLLSIYNNNARSVIMDRYLNGLRRIKHRLVNKLKLLQLYPATSEIKRFQDDIAQADQFLSLFEIAESQLGIGQIKEEIQSLIEHVQSINPGIIVEIGIQNGGNCFLFLRSFESCRLVLGVDRKVRNWEKLVYAGRTGQRFFPIEGDSSSPVVESILRRQLRGKKIDFLFIDGDHSYDGVLRDLTLFFPYVSDGGLIAFHDIVPDYSYRHGRQTTSCSGEVHLLWNKLKTFFEFKEFIADPDQDGYGIGLIRKHGPNLPFLDR</sequence>
<dbReference type="Gene3D" id="3.40.50.150">
    <property type="entry name" value="Vaccinia Virus protein VP39"/>
    <property type="match status" value="1"/>
</dbReference>
<dbReference type="PANTHER" id="PTHR40048:SF1">
    <property type="entry name" value="RHAMNOSYL O-METHYLTRANSFERASE"/>
    <property type="match status" value="1"/>
</dbReference>
<evidence type="ECO:0000313" key="4">
    <source>
        <dbReference type="Proteomes" id="UP001138802"/>
    </source>
</evidence>
<dbReference type="EMBL" id="NRSD01000009">
    <property type="protein sequence ID" value="MBK1645088.1"/>
    <property type="molecule type" value="Genomic_DNA"/>
</dbReference>
<proteinExistence type="predicted"/>
<dbReference type="GO" id="GO:0005886">
    <property type="term" value="C:plasma membrane"/>
    <property type="evidence" value="ECO:0007669"/>
    <property type="project" value="TreeGrafter"/>
</dbReference>
<accession>A0A9X0WIB4</accession>
<evidence type="ECO:0000256" key="1">
    <source>
        <dbReference type="ARBA" id="ARBA00022603"/>
    </source>
</evidence>
<dbReference type="Pfam" id="PF13578">
    <property type="entry name" value="Methyltransf_24"/>
    <property type="match status" value="1"/>
</dbReference>
<reference evidence="3 4" key="1">
    <citation type="journal article" date="2020" name="Microorganisms">
        <title>Osmotic Adaptation and Compatible Solute Biosynthesis of Phototrophic Bacteria as Revealed from Genome Analyses.</title>
        <authorList>
            <person name="Imhoff J.F."/>
            <person name="Rahn T."/>
            <person name="Kunzel S."/>
            <person name="Keller A."/>
            <person name="Neulinger S.C."/>
        </authorList>
    </citation>
    <scope>NUCLEOTIDE SEQUENCE [LARGE SCALE GENOMIC DNA]</scope>
    <source>
        <strain evidence="3 4">DSM 21303</strain>
    </source>
</reference>
<evidence type="ECO:0000313" key="3">
    <source>
        <dbReference type="EMBL" id="MBK1645088.1"/>
    </source>
</evidence>
<gene>
    <name evidence="3" type="ORF">CKO25_10570</name>
</gene>
<keyword evidence="1" id="KW-0489">Methyltransferase</keyword>
<dbReference type="GO" id="GO:0032259">
    <property type="term" value="P:methylation"/>
    <property type="evidence" value="ECO:0007669"/>
    <property type="project" value="UniProtKB-KW"/>
</dbReference>
<protein>
    <recommendedName>
        <fullName evidence="5">Class I SAM-dependent methyltransferase</fullName>
    </recommendedName>
</protein>
<dbReference type="Proteomes" id="UP001138802">
    <property type="component" value="Unassembled WGS sequence"/>
</dbReference>
<dbReference type="PANTHER" id="PTHR40048">
    <property type="entry name" value="RHAMNOSYL O-METHYLTRANSFERASE"/>
    <property type="match status" value="1"/>
</dbReference>
<keyword evidence="2" id="KW-0808">Transferase</keyword>
<keyword evidence="4" id="KW-1185">Reference proteome</keyword>
<evidence type="ECO:0000256" key="2">
    <source>
        <dbReference type="ARBA" id="ARBA00022679"/>
    </source>
</evidence>
<evidence type="ECO:0008006" key="5">
    <source>
        <dbReference type="Google" id="ProtNLM"/>
    </source>
</evidence>